<protein>
    <recommendedName>
        <fullName evidence="1">Peptidase S1 domain-containing protein</fullName>
    </recommendedName>
</protein>
<dbReference type="AlphaFoldDB" id="A0AAN8IAI3"/>
<dbReference type="InterPro" id="IPR001254">
    <property type="entry name" value="Trypsin_dom"/>
</dbReference>
<dbReference type="GO" id="GO:0006508">
    <property type="term" value="P:proteolysis"/>
    <property type="evidence" value="ECO:0007669"/>
    <property type="project" value="InterPro"/>
</dbReference>
<organism evidence="2 3">
    <name type="scientific">Trichostrongylus colubriformis</name>
    <name type="common">Black scour worm</name>
    <dbReference type="NCBI Taxonomy" id="6319"/>
    <lineage>
        <taxon>Eukaryota</taxon>
        <taxon>Metazoa</taxon>
        <taxon>Ecdysozoa</taxon>
        <taxon>Nematoda</taxon>
        <taxon>Chromadorea</taxon>
        <taxon>Rhabditida</taxon>
        <taxon>Rhabditina</taxon>
        <taxon>Rhabditomorpha</taxon>
        <taxon>Strongyloidea</taxon>
        <taxon>Trichostrongylidae</taxon>
        <taxon>Trichostrongylus</taxon>
    </lineage>
</organism>
<reference evidence="2 3" key="1">
    <citation type="submission" date="2019-10" db="EMBL/GenBank/DDBJ databases">
        <title>Assembly and Annotation for the nematode Trichostrongylus colubriformis.</title>
        <authorList>
            <person name="Martin J."/>
        </authorList>
    </citation>
    <scope>NUCLEOTIDE SEQUENCE [LARGE SCALE GENOMIC DNA]</scope>
    <source>
        <strain evidence="2">G859</strain>
        <tissue evidence="2">Whole worm</tissue>
    </source>
</reference>
<dbReference type="PANTHER" id="PTHR24260">
    <property type="match status" value="1"/>
</dbReference>
<evidence type="ECO:0000313" key="3">
    <source>
        <dbReference type="Proteomes" id="UP001331761"/>
    </source>
</evidence>
<evidence type="ECO:0000313" key="2">
    <source>
        <dbReference type="EMBL" id="KAK5965386.1"/>
    </source>
</evidence>
<accession>A0AAN8IAI3</accession>
<dbReference type="InterPro" id="IPR051333">
    <property type="entry name" value="CLIP_Serine_Protease"/>
</dbReference>
<dbReference type="InterPro" id="IPR009003">
    <property type="entry name" value="Peptidase_S1_PA"/>
</dbReference>
<dbReference type="Gene3D" id="2.40.10.10">
    <property type="entry name" value="Trypsin-like serine proteases"/>
    <property type="match status" value="1"/>
</dbReference>
<dbReference type="InterPro" id="IPR033116">
    <property type="entry name" value="TRYPSIN_SER"/>
</dbReference>
<dbReference type="PANTHER" id="PTHR24260:SF136">
    <property type="entry name" value="GH08193P-RELATED"/>
    <property type="match status" value="1"/>
</dbReference>
<dbReference type="GO" id="GO:0004252">
    <property type="term" value="F:serine-type endopeptidase activity"/>
    <property type="evidence" value="ECO:0007669"/>
    <property type="project" value="InterPro"/>
</dbReference>
<dbReference type="PROSITE" id="PS50240">
    <property type="entry name" value="TRYPSIN_DOM"/>
    <property type="match status" value="1"/>
</dbReference>
<dbReference type="PROSITE" id="PS00135">
    <property type="entry name" value="TRYPSIN_SER"/>
    <property type="match status" value="1"/>
</dbReference>
<dbReference type="Pfam" id="PF00089">
    <property type="entry name" value="Trypsin"/>
    <property type="match status" value="1"/>
</dbReference>
<feature type="domain" description="Peptidase S1" evidence="1">
    <location>
        <begin position="1"/>
        <end position="121"/>
    </location>
</feature>
<proteinExistence type="predicted"/>
<dbReference type="InterPro" id="IPR043504">
    <property type="entry name" value="Peptidase_S1_PA_chymotrypsin"/>
</dbReference>
<dbReference type="SUPFAM" id="SSF50494">
    <property type="entry name" value="Trypsin-like serine proteases"/>
    <property type="match status" value="1"/>
</dbReference>
<name>A0AAN8IAI3_TRICO</name>
<gene>
    <name evidence="2" type="ORF">GCK32_020477</name>
</gene>
<comment type="caution">
    <text evidence="2">The sequence shown here is derived from an EMBL/GenBank/DDBJ whole genome shotgun (WGS) entry which is preliminary data.</text>
</comment>
<dbReference type="EMBL" id="WIXE01024677">
    <property type="protein sequence ID" value="KAK5965386.1"/>
    <property type="molecule type" value="Genomic_DNA"/>
</dbReference>
<dbReference type="Proteomes" id="UP001331761">
    <property type="component" value="Unassembled WGS sequence"/>
</dbReference>
<evidence type="ECO:0000259" key="1">
    <source>
        <dbReference type="PROSITE" id="PS50240"/>
    </source>
</evidence>
<sequence length="121" mass="12778">MNDIAILELEEDVPQSVAIPICLPRADTRLAKNLKVAGSGAVAPFDFAPSQGYQVVNVRLVATPKNKTIITTAPKNVGVCNGDSGGALFQTDRYGRSTIVGVTSTGNTCSESKYSYVSKQL</sequence>
<keyword evidence="3" id="KW-1185">Reference proteome</keyword>